<comment type="caution">
    <text evidence="3">The sequence shown here is derived from an EMBL/GenBank/DDBJ whole genome shotgun (WGS) entry which is preliminary data.</text>
</comment>
<dbReference type="PROSITE" id="PS50089">
    <property type="entry name" value="ZF_RING_2"/>
    <property type="match status" value="1"/>
</dbReference>
<organism evidence="3 4">
    <name type="scientific">Gigaspora margarita</name>
    <dbReference type="NCBI Taxonomy" id="4874"/>
    <lineage>
        <taxon>Eukaryota</taxon>
        <taxon>Fungi</taxon>
        <taxon>Fungi incertae sedis</taxon>
        <taxon>Mucoromycota</taxon>
        <taxon>Glomeromycotina</taxon>
        <taxon>Glomeromycetes</taxon>
        <taxon>Diversisporales</taxon>
        <taxon>Gigasporaceae</taxon>
        <taxon>Gigaspora</taxon>
    </lineage>
</organism>
<feature type="domain" description="RING-type" evidence="2">
    <location>
        <begin position="33"/>
        <end position="76"/>
    </location>
</feature>
<keyword evidence="1" id="KW-0863">Zinc-finger</keyword>
<keyword evidence="1" id="KW-0862">Zinc</keyword>
<keyword evidence="1" id="KW-0479">Metal-binding</keyword>
<dbReference type="SUPFAM" id="SSF57850">
    <property type="entry name" value="RING/U-box"/>
    <property type="match status" value="1"/>
</dbReference>
<gene>
    <name evidence="3" type="ORF">GMARGA_LOCUS11151</name>
</gene>
<protein>
    <submittedName>
        <fullName evidence="3">17224_t:CDS:1</fullName>
    </submittedName>
</protein>
<dbReference type="EMBL" id="CAJVQB010006443">
    <property type="protein sequence ID" value="CAG8684168.1"/>
    <property type="molecule type" value="Genomic_DNA"/>
</dbReference>
<accession>A0ABN7UVE7</accession>
<evidence type="ECO:0000313" key="4">
    <source>
        <dbReference type="Proteomes" id="UP000789901"/>
    </source>
</evidence>
<keyword evidence="4" id="KW-1185">Reference proteome</keyword>
<name>A0ABN7UVE7_GIGMA</name>
<dbReference type="Gene3D" id="3.30.40.10">
    <property type="entry name" value="Zinc/RING finger domain, C3HC4 (zinc finger)"/>
    <property type="match status" value="1"/>
</dbReference>
<reference evidence="3 4" key="1">
    <citation type="submission" date="2021-06" db="EMBL/GenBank/DDBJ databases">
        <authorList>
            <person name="Kallberg Y."/>
            <person name="Tangrot J."/>
            <person name="Rosling A."/>
        </authorList>
    </citation>
    <scope>NUCLEOTIDE SEQUENCE [LARGE SCALE GENOMIC DNA]</scope>
    <source>
        <strain evidence="3 4">120-4 pot B 10/14</strain>
    </source>
</reference>
<proteinExistence type="predicted"/>
<dbReference type="InterPro" id="IPR001841">
    <property type="entry name" value="Znf_RING"/>
</dbReference>
<evidence type="ECO:0000313" key="3">
    <source>
        <dbReference type="EMBL" id="CAG8684168.1"/>
    </source>
</evidence>
<dbReference type="InterPro" id="IPR013083">
    <property type="entry name" value="Znf_RING/FYVE/PHD"/>
</dbReference>
<sequence>MSLANFQNFTLNILRETKHDVVQNTEVTELPPCKICNKKILTVSFESFTILPCGHVHYRKCIEKNFLLTKENKCPIPDCDKIVDPVRSKQRFSESSQSSRTSAIANMLGNNLGLNSPMNVLLLLPLFNETTQKKCSSGSTKKSFNKKANKVGEKKVSSTLKQLIEKLLTNIPIVGRSSKETSYITDTGDIFLQLSDKIDSAESKNKDASRALISSYFDFGEALFN</sequence>
<dbReference type="Proteomes" id="UP000789901">
    <property type="component" value="Unassembled WGS sequence"/>
</dbReference>
<evidence type="ECO:0000256" key="1">
    <source>
        <dbReference type="PROSITE-ProRule" id="PRU00175"/>
    </source>
</evidence>
<evidence type="ECO:0000259" key="2">
    <source>
        <dbReference type="PROSITE" id="PS50089"/>
    </source>
</evidence>